<dbReference type="PANTHER" id="PTHR46825">
    <property type="entry name" value="D-ALANYL-D-ALANINE-CARBOXYPEPTIDASE/ENDOPEPTIDASE AMPH"/>
    <property type="match status" value="1"/>
</dbReference>
<reference evidence="2 3" key="1">
    <citation type="submission" date="2018-04" db="EMBL/GenBank/DDBJ databases">
        <title>Pedobacter chongqingensis sp. nov., isolated from a rottenly hemp rope.</title>
        <authorList>
            <person name="Cai Y."/>
        </authorList>
    </citation>
    <scope>NUCLEOTIDE SEQUENCE [LARGE SCALE GENOMIC DNA]</scope>
    <source>
        <strain evidence="2 3">FJ4-8</strain>
    </source>
</reference>
<dbReference type="Pfam" id="PF00144">
    <property type="entry name" value="Beta-lactamase"/>
    <property type="match status" value="1"/>
</dbReference>
<dbReference type="AlphaFoldDB" id="A0A2U2PCS1"/>
<organism evidence="2 3">
    <name type="scientific">Pararcticibacter amylolyticus</name>
    <dbReference type="NCBI Taxonomy" id="2173175"/>
    <lineage>
        <taxon>Bacteria</taxon>
        <taxon>Pseudomonadati</taxon>
        <taxon>Bacteroidota</taxon>
        <taxon>Sphingobacteriia</taxon>
        <taxon>Sphingobacteriales</taxon>
        <taxon>Sphingobacteriaceae</taxon>
        <taxon>Pararcticibacter</taxon>
    </lineage>
</organism>
<name>A0A2U2PCS1_9SPHI</name>
<evidence type="ECO:0000313" key="2">
    <source>
        <dbReference type="EMBL" id="PWG78919.1"/>
    </source>
</evidence>
<dbReference type="RefSeq" id="WP_109417556.1">
    <property type="nucleotide sequence ID" value="NZ_QEAS01000019.1"/>
</dbReference>
<gene>
    <name evidence="2" type="ORF">DDR33_19910</name>
</gene>
<dbReference type="InterPro" id="IPR012338">
    <property type="entry name" value="Beta-lactam/transpept-like"/>
</dbReference>
<dbReference type="OrthoDB" id="9793489at2"/>
<feature type="domain" description="Beta-lactamase-related" evidence="1">
    <location>
        <begin position="60"/>
        <end position="345"/>
    </location>
</feature>
<dbReference type="PANTHER" id="PTHR46825:SF7">
    <property type="entry name" value="D-ALANYL-D-ALANINE CARBOXYPEPTIDASE"/>
    <property type="match status" value="1"/>
</dbReference>
<dbReference type="EMBL" id="QEAS01000019">
    <property type="protein sequence ID" value="PWG78919.1"/>
    <property type="molecule type" value="Genomic_DNA"/>
</dbReference>
<dbReference type="Proteomes" id="UP000245647">
    <property type="component" value="Unassembled WGS sequence"/>
</dbReference>
<dbReference type="InterPro" id="IPR001466">
    <property type="entry name" value="Beta-lactam-related"/>
</dbReference>
<dbReference type="InterPro" id="IPR050491">
    <property type="entry name" value="AmpC-like"/>
</dbReference>
<sequence>MLEKCLPFVYSFVSVLLLFSQENVFSQPVQPVKVDRQSLDSLFNIYEKNSLYFASVELETDGKSVYQRQSGFQNLESRQKIDGHTVFLIGSITKTYTAVMIMQLIEEGRLKLSDKLSMFYPQIPNSDAITVEMLLRHRSGLFNYTSADDFLKEVSSPISKNDLLARFIKYGIRSAPDEKYEYCNTNYMLLGFIIEDITQKDYGDQLRKRILSKLSLKSTYYGRPKDTTHLGHSYTRMNNEWKPVTPEWDASWVGGAGAIAATLKDVQAFFKGLFGGKLVADTSLRKMMQLKDGYGLGLAYIPYGEKRFYGHGGRIEAFNTLCAYRPEDHLMIAMASNGAFSDPNDISIQLLNASYGNKIQYPDLNRKGAVNVSAEILKNYEGEYSAEGFPLVLRVFTENSQLFCQATGQAAFPLTAHSDKLFVFDPAGIRMEFYTTEGRQGIHFKQATLSIDFHRK</sequence>
<evidence type="ECO:0000313" key="3">
    <source>
        <dbReference type="Proteomes" id="UP000245647"/>
    </source>
</evidence>
<keyword evidence="3" id="KW-1185">Reference proteome</keyword>
<evidence type="ECO:0000259" key="1">
    <source>
        <dbReference type="Pfam" id="PF00144"/>
    </source>
</evidence>
<proteinExistence type="predicted"/>
<comment type="caution">
    <text evidence="2">The sequence shown here is derived from an EMBL/GenBank/DDBJ whole genome shotgun (WGS) entry which is preliminary data.</text>
</comment>
<dbReference type="Gene3D" id="3.40.710.10">
    <property type="entry name" value="DD-peptidase/beta-lactamase superfamily"/>
    <property type="match status" value="1"/>
</dbReference>
<accession>A0A2U2PCS1</accession>
<protein>
    <recommendedName>
        <fullName evidence="1">Beta-lactamase-related domain-containing protein</fullName>
    </recommendedName>
</protein>
<dbReference type="SUPFAM" id="SSF56601">
    <property type="entry name" value="beta-lactamase/transpeptidase-like"/>
    <property type="match status" value="1"/>
</dbReference>